<sequence>MTQKPDKTAAPTPEKTAPMAPKGAGLFSAPALARLSATEDLDRPAGLAALPRAGVMLAVAFAAVAGAVALLLR</sequence>
<keyword evidence="2" id="KW-1133">Transmembrane helix</keyword>
<evidence type="ECO:0000256" key="2">
    <source>
        <dbReference type="SAM" id="Phobius"/>
    </source>
</evidence>
<keyword evidence="2" id="KW-0472">Membrane</keyword>
<feature type="transmembrane region" description="Helical" evidence="2">
    <location>
        <begin position="53"/>
        <end position="72"/>
    </location>
</feature>
<keyword evidence="2" id="KW-0812">Transmembrane</keyword>
<evidence type="ECO:0000313" key="4">
    <source>
        <dbReference type="Proteomes" id="UP000255000"/>
    </source>
</evidence>
<reference evidence="3 4" key="1">
    <citation type="submission" date="2018-06" db="EMBL/GenBank/DDBJ databases">
        <authorList>
            <consortium name="Pathogen Informatics"/>
            <person name="Doyle S."/>
        </authorList>
    </citation>
    <scope>NUCLEOTIDE SEQUENCE [LARGE SCALE GENOMIC DNA]</scope>
    <source>
        <strain evidence="3 4">NCTC13350</strain>
    </source>
</reference>
<feature type="region of interest" description="Disordered" evidence="1">
    <location>
        <begin position="1"/>
        <end position="24"/>
    </location>
</feature>
<protein>
    <submittedName>
        <fullName evidence="3">Uncharacterized protein</fullName>
    </submittedName>
</protein>
<evidence type="ECO:0000313" key="3">
    <source>
        <dbReference type="EMBL" id="SUB01489.1"/>
    </source>
</evidence>
<evidence type="ECO:0000256" key="1">
    <source>
        <dbReference type="SAM" id="MobiDB-lite"/>
    </source>
</evidence>
<organism evidence="3 4">
    <name type="scientific">Pannonibacter phragmitetus</name>
    <dbReference type="NCBI Taxonomy" id="121719"/>
    <lineage>
        <taxon>Bacteria</taxon>
        <taxon>Pseudomonadati</taxon>
        <taxon>Pseudomonadota</taxon>
        <taxon>Alphaproteobacteria</taxon>
        <taxon>Hyphomicrobiales</taxon>
        <taxon>Stappiaceae</taxon>
        <taxon>Pannonibacter</taxon>
    </lineage>
</organism>
<dbReference type="Proteomes" id="UP000255000">
    <property type="component" value="Unassembled WGS sequence"/>
</dbReference>
<dbReference type="EMBL" id="UGSK01000001">
    <property type="protein sequence ID" value="SUB01489.1"/>
    <property type="molecule type" value="Genomic_DNA"/>
</dbReference>
<name>A0A378ZXB9_9HYPH</name>
<gene>
    <name evidence="3" type="ORF">NCTC13350_02430</name>
</gene>
<proteinExistence type="predicted"/>
<dbReference type="AlphaFoldDB" id="A0A378ZXB9"/>
<accession>A0A378ZXB9</accession>